<accession>A0ACC2WU47</accession>
<reference evidence="1" key="1">
    <citation type="submission" date="2023-04" db="EMBL/GenBank/DDBJ databases">
        <title>Draft Genome sequencing of Naganishia species isolated from polar environments using Oxford Nanopore Technology.</title>
        <authorList>
            <person name="Leo P."/>
            <person name="Venkateswaran K."/>
        </authorList>
    </citation>
    <scope>NUCLEOTIDE SEQUENCE</scope>
    <source>
        <strain evidence="1">DBVPG 5303</strain>
    </source>
</reference>
<sequence>MADVLVGNTWKRFDDDKVATIEDPCRHPAYRSKKMGKERVWTDCPVMLVYQLAEAPQPAETGVKDKRQSISDVSASTQDIESVTLSLAPKVKVPEWLENYDHTKSLSLPRLLESFDIATEEAIQSSERPIAAPSETEKGWAAFVKACDILGVGKELIIPPQSANRFGSCADNNILSEWTNLLARLAPPKEYTSSTARSMKSWGQPKELPYKLPNSLPR</sequence>
<keyword evidence="2" id="KW-1185">Reference proteome</keyword>
<dbReference type="Proteomes" id="UP001234202">
    <property type="component" value="Unassembled WGS sequence"/>
</dbReference>
<organism evidence="1 2">
    <name type="scientific">Naganishia onofrii</name>
    <dbReference type="NCBI Taxonomy" id="1851511"/>
    <lineage>
        <taxon>Eukaryota</taxon>
        <taxon>Fungi</taxon>
        <taxon>Dikarya</taxon>
        <taxon>Basidiomycota</taxon>
        <taxon>Agaricomycotina</taxon>
        <taxon>Tremellomycetes</taxon>
        <taxon>Filobasidiales</taxon>
        <taxon>Filobasidiaceae</taxon>
        <taxon>Naganishia</taxon>
    </lineage>
</organism>
<proteinExistence type="predicted"/>
<evidence type="ECO:0000313" key="2">
    <source>
        <dbReference type="Proteomes" id="UP001234202"/>
    </source>
</evidence>
<name>A0ACC2WU47_9TREE</name>
<protein>
    <submittedName>
        <fullName evidence="1">Uncharacterized protein</fullName>
    </submittedName>
</protein>
<gene>
    <name evidence="1" type="ORF">QFC24_007079</name>
</gene>
<comment type="caution">
    <text evidence="1">The sequence shown here is derived from an EMBL/GenBank/DDBJ whole genome shotgun (WGS) entry which is preliminary data.</text>
</comment>
<dbReference type="EMBL" id="JASBWV010000049">
    <property type="protein sequence ID" value="KAJ9114963.1"/>
    <property type="molecule type" value="Genomic_DNA"/>
</dbReference>
<evidence type="ECO:0000313" key="1">
    <source>
        <dbReference type="EMBL" id="KAJ9114963.1"/>
    </source>
</evidence>